<evidence type="ECO:0000256" key="2">
    <source>
        <dbReference type="ARBA" id="ARBA00022801"/>
    </source>
</evidence>
<evidence type="ECO:0000313" key="6">
    <source>
        <dbReference type="Proteomes" id="UP000536441"/>
    </source>
</evidence>
<dbReference type="Gene3D" id="2.60.40.1180">
    <property type="entry name" value="Golgi alpha-mannosidase II"/>
    <property type="match status" value="1"/>
</dbReference>
<reference evidence="5 6" key="1">
    <citation type="submission" date="2020-05" db="EMBL/GenBank/DDBJ databases">
        <title>Genome Sequencing of Type Strains.</title>
        <authorList>
            <person name="Lemaire J.F."/>
            <person name="Inderbitzin P."/>
            <person name="Gregorio O.A."/>
            <person name="Collins S.B."/>
            <person name="Wespe N."/>
            <person name="Knight-Connoni V."/>
        </authorList>
    </citation>
    <scope>NUCLEOTIDE SEQUENCE [LARGE SCALE GENOMIC DNA]</scope>
    <source>
        <strain evidence="5 6">DSM 100049</strain>
    </source>
</reference>
<evidence type="ECO:0000256" key="1">
    <source>
        <dbReference type="ARBA" id="ARBA00008061"/>
    </source>
</evidence>
<dbReference type="PANTHER" id="PTHR10357">
    <property type="entry name" value="ALPHA-AMYLASE FAMILY MEMBER"/>
    <property type="match status" value="1"/>
</dbReference>
<dbReference type="Gene3D" id="3.20.20.80">
    <property type="entry name" value="Glycosidases"/>
    <property type="match status" value="2"/>
</dbReference>
<name>A0A7Y6B642_9SPHN</name>
<accession>A0A7Y6B642</accession>
<keyword evidence="2" id="KW-0378">Hydrolase</keyword>
<dbReference type="SUPFAM" id="SSF51445">
    <property type="entry name" value="(Trans)glycosidases"/>
    <property type="match status" value="1"/>
</dbReference>
<dbReference type="EMBL" id="JABMCH010000064">
    <property type="protein sequence ID" value="NUU47715.1"/>
    <property type="molecule type" value="Genomic_DNA"/>
</dbReference>
<evidence type="ECO:0000259" key="4">
    <source>
        <dbReference type="SMART" id="SM00642"/>
    </source>
</evidence>
<dbReference type="InterPro" id="IPR013780">
    <property type="entry name" value="Glyco_hydro_b"/>
</dbReference>
<dbReference type="FunFam" id="3.90.400.10:FF:000002">
    <property type="entry name" value="Sucrose isomerase"/>
    <property type="match status" value="1"/>
</dbReference>
<comment type="caution">
    <text evidence="5">The sequence shown here is derived from an EMBL/GenBank/DDBJ whole genome shotgun (WGS) entry which is preliminary data.</text>
</comment>
<proteinExistence type="inferred from homology"/>
<organism evidence="5 6">
    <name type="scientific">Sphingomonas zeae</name>
    <dbReference type="NCBI Taxonomy" id="1646122"/>
    <lineage>
        <taxon>Bacteria</taxon>
        <taxon>Pseudomonadati</taxon>
        <taxon>Pseudomonadota</taxon>
        <taxon>Alphaproteobacteria</taxon>
        <taxon>Sphingomonadales</taxon>
        <taxon>Sphingomonadaceae</taxon>
        <taxon>Sphingomonas</taxon>
    </lineage>
</organism>
<dbReference type="Proteomes" id="UP000536441">
    <property type="component" value="Unassembled WGS sequence"/>
</dbReference>
<dbReference type="CDD" id="cd11331">
    <property type="entry name" value="AmyAc_OligoGlu_like"/>
    <property type="match status" value="1"/>
</dbReference>
<dbReference type="GO" id="GO:0009313">
    <property type="term" value="P:oligosaccharide catabolic process"/>
    <property type="evidence" value="ECO:0007669"/>
    <property type="project" value="TreeGrafter"/>
</dbReference>
<dbReference type="InterPro" id="IPR017853">
    <property type="entry name" value="GH"/>
</dbReference>
<keyword evidence="3" id="KW-0326">Glycosidase</keyword>
<dbReference type="SMART" id="SM00642">
    <property type="entry name" value="Aamy"/>
    <property type="match status" value="1"/>
</dbReference>
<dbReference type="PANTHER" id="PTHR10357:SF179">
    <property type="entry name" value="NEUTRAL AND BASIC AMINO ACID TRANSPORT PROTEIN RBAT"/>
    <property type="match status" value="1"/>
</dbReference>
<evidence type="ECO:0000256" key="3">
    <source>
        <dbReference type="ARBA" id="ARBA00023295"/>
    </source>
</evidence>
<sequence>MNARPWWQSAVLYQIYPWSFQDSDGDGIGDLRGIESRLDYLVELGVDAIWLSPIFPSPMADFGYDVADYCGIDPRFGTLADFDSLLASAHARGLKLLLDFVPNHSSDQHPWFVESRSSRDNDKRDWYIWRDPAADGGPPNNWISDFGGPAWAWDETTGQYYYHAFLKEQPDLNWRNPEVRAAMLDVLRFWFARGVDGFRIDVLWHIVKHAGFPDNPLNPDWNPATGEMNRVFQLHSTDQPEVHDIAADMRAIADAFGGEGDERVLIGEIYLPVERLMRYYGQHGEGVHLPFNFQLIDAPWDARHLARMIAEYEDALPSGGWPNWVLGNHDRPRSATKRGPAQARVAAMLLLTLRGTPTLYYGDELGMENGDIPPDRVRDPRELREPGLGLGRDPVRTPMPWDDSAQGGFTIGEPWLPLGVGWPQRNVANELADPASMLALHRALLALRRNSPALATGSVRLIEAEGSVLAYEREQDGERFVIALNLGDVKASVDLPLGTPVLSTLGDLPRQAPSLLRPHEGLILKVDTPA</sequence>
<dbReference type="InterPro" id="IPR006047">
    <property type="entry name" value="GH13_cat_dom"/>
</dbReference>
<dbReference type="Gene3D" id="3.90.400.10">
    <property type="entry name" value="Oligo-1,6-glucosidase, Domain 2"/>
    <property type="match status" value="1"/>
</dbReference>
<dbReference type="SUPFAM" id="SSF51011">
    <property type="entry name" value="Glycosyl hydrolase domain"/>
    <property type="match status" value="1"/>
</dbReference>
<protein>
    <submittedName>
        <fullName evidence="5">DUF3459 domain-containing protein</fullName>
    </submittedName>
</protein>
<evidence type="ECO:0000313" key="5">
    <source>
        <dbReference type="EMBL" id="NUU47715.1"/>
    </source>
</evidence>
<comment type="similarity">
    <text evidence="1">Belongs to the glycosyl hydrolase 13 family.</text>
</comment>
<gene>
    <name evidence="5" type="ORF">HP438_12090</name>
</gene>
<dbReference type="AlphaFoldDB" id="A0A7Y6B642"/>
<dbReference type="Pfam" id="PF00128">
    <property type="entry name" value="Alpha-amylase"/>
    <property type="match status" value="1"/>
</dbReference>
<dbReference type="GO" id="GO:0004556">
    <property type="term" value="F:alpha-amylase activity"/>
    <property type="evidence" value="ECO:0007669"/>
    <property type="project" value="TreeGrafter"/>
</dbReference>
<dbReference type="InterPro" id="IPR045857">
    <property type="entry name" value="O16G_dom_2"/>
</dbReference>
<dbReference type="RefSeq" id="WP_175312286.1">
    <property type="nucleotide sequence ID" value="NZ_CBCRYR010000001.1"/>
</dbReference>
<keyword evidence="6" id="KW-1185">Reference proteome</keyword>
<feature type="domain" description="Glycosyl hydrolase family 13 catalytic" evidence="4">
    <location>
        <begin position="14"/>
        <end position="396"/>
    </location>
</feature>